<feature type="compositionally biased region" description="Basic residues" evidence="8">
    <location>
        <begin position="26"/>
        <end position="39"/>
    </location>
</feature>
<protein>
    <recommendedName>
        <fullName evidence="6 7">Small ribosomal subunit protein uS4</fullName>
    </recommendedName>
</protein>
<keyword evidence="2 7" id="KW-0699">rRNA-binding</keyword>
<dbReference type="HAMAP" id="MF_01306_B">
    <property type="entry name" value="Ribosomal_uS4_B"/>
    <property type="match status" value="1"/>
</dbReference>
<accession>A0A223AQB2</accession>
<dbReference type="Pfam" id="PF00163">
    <property type="entry name" value="Ribosomal_S4"/>
    <property type="match status" value="1"/>
</dbReference>
<dbReference type="SMART" id="SM01390">
    <property type="entry name" value="Ribosomal_S4"/>
    <property type="match status" value="1"/>
</dbReference>
<dbReference type="GO" id="GO:0019843">
    <property type="term" value="F:rRNA binding"/>
    <property type="evidence" value="ECO:0007669"/>
    <property type="project" value="UniProtKB-UniRule"/>
</dbReference>
<dbReference type="SUPFAM" id="SSF55174">
    <property type="entry name" value="Alpha-L RNA-binding motif"/>
    <property type="match status" value="1"/>
</dbReference>
<proteinExistence type="inferred from homology"/>
<dbReference type="PANTHER" id="PTHR11831:SF4">
    <property type="entry name" value="SMALL RIBOSOMAL SUBUNIT PROTEIN US4M"/>
    <property type="match status" value="1"/>
</dbReference>
<dbReference type="NCBIfam" id="TIGR01017">
    <property type="entry name" value="rpsD_bact"/>
    <property type="match status" value="1"/>
</dbReference>
<name>A0A223AQB2_9FIRM</name>
<keyword evidence="5 7" id="KW-0687">Ribonucleoprotein</keyword>
<evidence type="ECO:0000313" key="12">
    <source>
        <dbReference type="Proteomes" id="UP000214689"/>
    </source>
</evidence>
<dbReference type="SMART" id="SM00363">
    <property type="entry name" value="S4"/>
    <property type="match status" value="1"/>
</dbReference>
<dbReference type="InterPro" id="IPR036986">
    <property type="entry name" value="S4_RNA-bd_sf"/>
</dbReference>
<evidence type="ECO:0000256" key="4">
    <source>
        <dbReference type="ARBA" id="ARBA00022980"/>
    </source>
</evidence>
<keyword evidence="4 7" id="KW-0689">Ribosomal protein</keyword>
<comment type="similarity">
    <text evidence="1 7">Belongs to the universal ribosomal protein uS4 family.</text>
</comment>
<comment type="subunit">
    <text evidence="7">Part of the 30S ribosomal subunit. Contacts protein S5. The interaction surface between S4 and S5 is involved in control of translational fidelity.</text>
</comment>
<feature type="domain" description="Small ribosomal subunit protein uS4 N-terminal" evidence="10">
    <location>
        <begin position="3"/>
        <end position="86"/>
    </location>
</feature>
<dbReference type="PANTHER" id="PTHR11831">
    <property type="entry name" value="30S 40S RIBOSOMAL PROTEIN"/>
    <property type="match status" value="1"/>
</dbReference>
<dbReference type="RefSeq" id="WP_094233357.1">
    <property type="nucleotide sequence ID" value="NZ_CP016199.1"/>
</dbReference>
<dbReference type="Proteomes" id="UP000214689">
    <property type="component" value="Chromosome"/>
</dbReference>
<dbReference type="InterPro" id="IPR001912">
    <property type="entry name" value="Ribosomal_uS4_N"/>
</dbReference>
<dbReference type="GO" id="GO:0015935">
    <property type="term" value="C:small ribosomal subunit"/>
    <property type="evidence" value="ECO:0007669"/>
    <property type="project" value="InterPro"/>
</dbReference>
<evidence type="ECO:0000256" key="8">
    <source>
        <dbReference type="SAM" id="MobiDB-lite"/>
    </source>
</evidence>
<dbReference type="CDD" id="cd00165">
    <property type="entry name" value="S4"/>
    <property type="match status" value="1"/>
</dbReference>
<feature type="domain" description="RNA-binding S4" evidence="9">
    <location>
        <begin position="87"/>
        <end position="150"/>
    </location>
</feature>
<dbReference type="PROSITE" id="PS50889">
    <property type="entry name" value="S4"/>
    <property type="match status" value="1"/>
</dbReference>
<dbReference type="GO" id="GO:0006412">
    <property type="term" value="P:translation"/>
    <property type="evidence" value="ECO:0007669"/>
    <property type="project" value="UniProtKB-UniRule"/>
</dbReference>
<comment type="function">
    <text evidence="7">One of the primary rRNA binding proteins, it binds directly to 16S rRNA where it nucleates assembly of the body of the 30S subunit.</text>
</comment>
<reference evidence="12" key="1">
    <citation type="submission" date="2016-05" db="EMBL/GenBank/DDBJ databases">
        <authorList>
            <person name="Holder M.E."/>
            <person name="Ajami N.J."/>
            <person name="Petrosino J.F."/>
        </authorList>
    </citation>
    <scope>NUCLEOTIDE SEQUENCE [LARGE SCALE GENOMIC DNA]</scope>
    <source>
        <strain evidence="12">ATCC 700696</strain>
    </source>
</reference>
<comment type="function">
    <text evidence="7">With S5 and S12 plays an important role in translational accuracy.</text>
</comment>
<dbReference type="Gene3D" id="3.10.290.10">
    <property type="entry name" value="RNA-binding S4 domain"/>
    <property type="match status" value="1"/>
</dbReference>
<feature type="region of interest" description="Disordered" evidence="8">
    <location>
        <begin position="20"/>
        <end position="41"/>
    </location>
</feature>
<sequence length="195" mass="22500">MARNREPVLKRAKTLGIEPQYMGINKKSKRQAQQSRRKKSEYGLQLNEKQKVKFVYGLQEKQFRNLYAKAEKRPGQVGTNLLVMLESRFDNVVFRMGFAATRREARQLVNHGHFLVNGKKANIPSMELKAGDVITVKEKSQSSPKFKELKDMVITTPQWISIDLDKLEGKIVTAPIREDIDLPIAEHNIVEFYSR</sequence>
<dbReference type="NCBIfam" id="NF003717">
    <property type="entry name" value="PRK05327.1"/>
    <property type="match status" value="1"/>
</dbReference>
<evidence type="ECO:0000256" key="3">
    <source>
        <dbReference type="ARBA" id="ARBA00022884"/>
    </source>
</evidence>
<gene>
    <name evidence="7" type="primary">rpsD</name>
    <name evidence="11" type="ORF">AXF17_00710</name>
</gene>
<keyword evidence="12" id="KW-1185">Reference proteome</keyword>
<dbReference type="Pfam" id="PF01479">
    <property type="entry name" value="S4"/>
    <property type="match status" value="1"/>
</dbReference>
<keyword evidence="3 7" id="KW-0694">RNA-binding</keyword>
<evidence type="ECO:0000256" key="1">
    <source>
        <dbReference type="ARBA" id="ARBA00007465"/>
    </source>
</evidence>
<dbReference type="InterPro" id="IPR002942">
    <property type="entry name" value="S4_RNA-bd"/>
</dbReference>
<dbReference type="AlphaFoldDB" id="A0A223AQB2"/>
<dbReference type="InterPro" id="IPR005709">
    <property type="entry name" value="Ribosomal_uS4_bac-type"/>
</dbReference>
<dbReference type="FunFam" id="3.10.290.10:FF:000001">
    <property type="entry name" value="30S ribosomal protein S4"/>
    <property type="match status" value="1"/>
</dbReference>
<evidence type="ECO:0000256" key="2">
    <source>
        <dbReference type="ARBA" id="ARBA00022730"/>
    </source>
</evidence>
<evidence type="ECO:0000259" key="9">
    <source>
        <dbReference type="SMART" id="SM00363"/>
    </source>
</evidence>
<evidence type="ECO:0000256" key="7">
    <source>
        <dbReference type="HAMAP-Rule" id="MF_01306"/>
    </source>
</evidence>
<dbReference type="OrthoDB" id="9803672at2"/>
<evidence type="ECO:0000256" key="5">
    <source>
        <dbReference type="ARBA" id="ARBA00023274"/>
    </source>
</evidence>
<dbReference type="GO" id="GO:0042274">
    <property type="term" value="P:ribosomal small subunit biogenesis"/>
    <property type="evidence" value="ECO:0007669"/>
    <property type="project" value="TreeGrafter"/>
</dbReference>
<evidence type="ECO:0000313" key="11">
    <source>
        <dbReference type="EMBL" id="ASS37137.1"/>
    </source>
</evidence>
<dbReference type="Gene3D" id="1.10.1050.10">
    <property type="entry name" value="Ribosomal Protein S4 Delta 41, Chain A, domain 1"/>
    <property type="match status" value="1"/>
</dbReference>
<dbReference type="EMBL" id="CP016199">
    <property type="protein sequence ID" value="ASS37137.1"/>
    <property type="molecule type" value="Genomic_DNA"/>
</dbReference>
<organism evidence="11 12">
    <name type="scientific">Mogibacterium pumilum</name>
    <dbReference type="NCBI Taxonomy" id="86332"/>
    <lineage>
        <taxon>Bacteria</taxon>
        <taxon>Bacillati</taxon>
        <taxon>Bacillota</taxon>
        <taxon>Clostridia</taxon>
        <taxon>Peptostreptococcales</taxon>
        <taxon>Anaerovoracaceae</taxon>
        <taxon>Mogibacterium</taxon>
    </lineage>
</organism>
<evidence type="ECO:0000259" key="10">
    <source>
        <dbReference type="SMART" id="SM01390"/>
    </source>
</evidence>
<dbReference type="GO" id="GO:0003735">
    <property type="term" value="F:structural constituent of ribosome"/>
    <property type="evidence" value="ECO:0007669"/>
    <property type="project" value="InterPro"/>
</dbReference>
<evidence type="ECO:0000256" key="6">
    <source>
        <dbReference type="ARBA" id="ARBA00035254"/>
    </source>
</evidence>
<dbReference type="InterPro" id="IPR022801">
    <property type="entry name" value="Ribosomal_uS4"/>
</dbReference>